<dbReference type="InterPro" id="IPR051783">
    <property type="entry name" value="NAD(P)-dependent_oxidoreduct"/>
</dbReference>
<dbReference type="Proteomes" id="UP000657574">
    <property type="component" value="Unassembled WGS sequence"/>
</dbReference>
<dbReference type="Gene3D" id="3.40.50.720">
    <property type="entry name" value="NAD(P)-binding Rossmann-like Domain"/>
    <property type="match status" value="1"/>
</dbReference>
<dbReference type="SUPFAM" id="SSF51735">
    <property type="entry name" value="NAD(P)-binding Rossmann-fold domains"/>
    <property type="match status" value="1"/>
</dbReference>
<keyword evidence="3" id="KW-1185">Reference proteome</keyword>
<dbReference type="Pfam" id="PF01370">
    <property type="entry name" value="Epimerase"/>
    <property type="match status" value="1"/>
</dbReference>
<accession>A0A917LC74</accession>
<evidence type="ECO:0000313" key="2">
    <source>
        <dbReference type="EMBL" id="GGJ58002.1"/>
    </source>
</evidence>
<comment type="caution">
    <text evidence="2">The sequence shown here is derived from an EMBL/GenBank/DDBJ whole genome shotgun (WGS) entry which is preliminary data.</text>
</comment>
<reference evidence="2" key="2">
    <citation type="submission" date="2020-09" db="EMBL/GenBank/DDBJ databases">
        <authorList>
            <person name="Sun Q."/>
            <person name="Ohkuma M."/>
        </authorList>
    </citation>
    <scope>NUCLEOTIDE SEQUENCE</scope>
    <source>
        <strain evidence="2">JCM 3086</strain>
    </source>
</reference>
<dbReference type="PANTHER" id="PTHR48079">
    <property type="entry name" value="PROTEIN YEEZ"/>
    <property type="match status" value="1"/>
</dbReference>
<name>A0A917LC74_9ACTN</name>
<dbReference type="AlphaFoldDB" id="A0A917LC74"/>
<dbReference type="InterPro" id="IPR036291">
    <property type="entry name" value="NAD(P)-bd_dom_sf"/>
</dbReference>
<reference evidence="2" key="1">
    <citation type="journal article" date="2014" name="Int. J. Syst. Evol. Microbiol.">
        <title>Complete genome sequence of Corynebacterium casei LMG S-19264T (=DSM 44701T), isolated from a smear-ripened cheese.</title>
        <authorList>
            <consortium name="US DOE Joint Genome Institute (JGI-PGF)"/>
            <person name="Walter F."/>
            <person name="Albersmeier A."/>
            <person name="Kalinowski J."/>
            <person name="Ruckert C."/>
        </authorList>
    </citation>
    <scope>NUCLEOTIDE SEQUENCE</scope>
    <source>
        <strain evidence="2">JCM 3086</strain>
    </source>
</reference>
<dbReference type="InterPro" id="IPR001509">
    <property type="entry name" value="Epimerase_deHydtase"/>
</dbReference>
<dbReference type="GO" id="GO:0004029">
    <property type="term" value="F:aldehyde dehydrogenase (NAD+) activity"/>
    <property type="evidence" value="ECO:0007669"/>
    <property type="project" value="TreeGrafter"/>
</dbReference>
<organism evidence="2 3">
    <name type="scientific">Streptomyces brasiliensis</name>
    <dbReference type="NCBI Taxonomy" id="1954"/>
    <lineage>
        <taxon>Bacteria</taxon>
        <taxon>Bacillati</taxon>
        <taxon>Actinomycetota</taxon>
        <taxon>Actinomycetes</taxon>
        <taxon>Kitasatosporales</taxon>
        <taxon>Streptomycetaceae</taxon>
        <taxon>Streptomyces</taxon>
    </lineage>
</organism>
<feature type="domain" description="NAD-dependent epimerase/dehydratase" evidence="1">
    <location>
        <begin position="3"/>
        <end position="227"/>
    </location>
</feature>
<protein>
    <submittedName>
        <fullName evidence="2">3-beta hydroxysteroid dehydrogenase</fullName>
    </submittedName>
</protein>
<evidence type="ECO:0000259" key="1">
    <source>
        <dbReference type="Pfam" id="PF01370"/>
    </source>
</evidence>
<dbReference type="EMBL" id="BMQA01000056">
    <property type="protein sequence ID" value="GGJ58002.1"/>
    <property type="molecule type" value="Genomic_DNA"/>
</dbReference>
<dbReference type="PANTHER" id="PTHR48079:SF6">
    <property type="entry name" value="NAD(P)-BINDING DOMAIN-CONTAINING PROTEIN-RELATED"/>
    <property type="match status" value="1"/>
</dbReference>
<proteinExistence type="predicted"/>
<evidence type="ECO:0000313" key="3">
    <source>
        <dbReference type="Proteomes" id="UP000657574"/>
    </source>
</evidence>
<gene>
    <name evidence="2" type="ORF">GCM10010121_080820</name>
</gene>
<sequence length="338" mass="36186">MRVFLTGGSGFVGQHLIHQLRSEGHTVVALARSTSSAQKVADAGAQPVQGDLAELTERGDSAAHPAWLGYLHNVDAVVHAAARMEFWGDDAGFRADNHDPTVALHAAAAEAKVPRFVFISAAGVSTGTQRTAVVDENTDNGTPVTAYCRIKLATENALRSTASQGTTLVILRPPFIWGAGMNIAKMAADAAKGRFLWIDAGRHIMDFIHVDNLADAVLLALTQGHHGVPYYVTDGTPMPVRDFFTALLATQGVDVSASRSVPLAVVAPIAALMDVSARLLRRSTPPPLTNWLVAFLGRERIYDISAARSVLGYRPRIRLDAGLLEMETLARRFHADAA</sequence>
<dbReference type="GO" id="GO:0005737">
    <property type="term" value="C:cytoplasm"/>
    <property type="evidence" value="ECO:0007669"/>
    <property type="project" value="TreeGrafter"/>
</dbReference>